<dbReference type="GO" id="GO:0004674">
    <property type="term" value="F:protein serine/threonine kinase activity"/>
    <property type="evidence" value="ECO:0007669"/>
    <property type="project" value="UniProtKB-KW"/>
</dbReference>
<dbReference type="AlphaFoldDB" id="A0A067CUT8"/>
<dbReference type="PANTHER" id="PTHR24351">
    <property type="entry name" value="RIBOSOMAL PROTEIN S6 KINASE"/>
    <property type="match status" value="1"/>
</dbReference>
<dbReference type="SUPFAM" id="SSF50729">
    <property type="entry name" value="PH domain-like"/>
    <property type="match status" value="1"/>
</dbReference>
<proteinExistence type="inferred from homology"/>
<sequence>MSSFATRLNSLKTRGVFNIDNVQAGRGRRPSTIDKSKPNVIDVTCPMTEIEWEGYLYKQSKIVKTWIPRYITLKDGLLCYYKSKKHAVERSQLRGSWQIAKVLDTIPSGGIGGTKLHSSTLGFSIVATNNHIIHFVAISPTEKEMWLYMFRKCCDQDLYQKSLATEQTTSTPTQGESKLARASSQLFFQGLTEPMTGGPVLFEKLATILSDITPTELMDVLPIFVNHLSQDVDVKFDFEPLDCAKYGFSQGMYYAREGFVHFVSLFRQTFALQAANGDELPKVYPMKDVDSVEVVGQHVLLKLNANEEIRGRFVHRMQFSPSGRIARMSVDFKVASSSSSSGAARTRPRSLYKLEKHPQNFHLCYKSKRSLLLSFRDFEILGVLGQGGFGTVVLVQRFTGGELFAIKVVDKVAGASSALKERRILSTLRHPFLARLRFAFQTQTKLFLGLDFYTGGNLYYHMHSSTNADGTTMEWTGGRRMDIARVRFYAAELALAISYLHSHGIIYRDLKPDNVMLDDVGHIRLVDFGISKQLMQDQFTGTLAGSPAYIAPEQLNTQRPQYGTSADWWSWGVLVYEMLTGSTPFEDSNIAQMYRKIQSHDIRYEFHWPVEPAAIDLLQKVLVRDPSQRPSFGEIQSHPFFDGVDWIGLLQKTVHPPFTPSTDDVFAHVSTHFAKMSVDSLDNTPCVGVGLPSTTTKKGDGVDLHIDDFSFFYEKPDEVAQSDYAYALIAQVKETFAREHNGCCPPSSGPTLTHLHSEDDIVDNDLDPEVDLVVRDTELENGLSRCNSVDFSRSNSADLSRSSSVDLSRCNSVDLTVVCGAAPDTDRSEL</sequence>
<evidence type="ECO:0000256" key="6">
    <source>
        <dbReference type="ARBA" id="ARBA00022777"/>
    </source>
</evidence>
<organism evidence="12 13">
    <name type="scientific">Saprolegnia parasitica (strain CBS 223.65)</name>
    <dbReference type="NCBI Taxonomy" id="695850"/>
    <lineage>
        <taxon>Eukaryota</taxon>
        <taxon>Sar</taxon>
        <taxon>Stramenopiles</taxon>
        <taxon>Oomycota</taxon>
        <taxon>Saprolegniomycetes</taxon>
        <taxon>Saprolegniales</taxon>
        <taxon>Saprolegniaceae</taxon>
        <taxon>Saprolegnia</taxon>
    </lineage>
</organism>
<dbReference type="STRING" id="695850.A0A067CUT8"/>
<dbReference type="InterPro" id="IPR000961">
    <property type="entry name" value="AGC-kinase_C"/>
</dbReference>
<keyword evidence="3" id="KW-0597">Phosphoprotein</keyword>
<dbReference type="FunFam" id="1.10.510.10:FF:000048">
    <property type="entry name" value="Protein kinase C"/>
    <property type="match status" value="1"/>
</dbReference>
<dbReference type="OrthoDB" id="64015at2759"/>
<keyword evidence="7 8" id="KW-0067">ATP-binding</keyword>
<feature type="domain" description="PH" evidence="9">
    <location>
        <begin position="49"/>
        <end position="155"/>
    </location>
</feature>
<dbReference type="VEuPathDB" id="FungiDB:SPRG_05009"/>
<reference evidence="12 13" key="1">
    <citation type="journal article" date="2013" name="PLoS Genet.">
        <title>Distinctive expansion of potential virulence genes in the genome of the oomycete fish pathogen Saprolegnia parasitica.</title>
        <authorList>
            <person name="Jiang R.H."/>
            <person name="de Bruijn I."/>
            <person name="Haas B.J."/>
            <person name="Belmonte R."/>
            <person name="Lobach L."/>
            <person name="Christie J."/>
            <person name="van den Ackerveken G."/>
            <person name="Bottin A."/>
            <person name="Bulone V."/>
            <person name="Diaz-Moreno S.M."/>
            <person name="Dumas B."/>
            <person name="Fan L."/>
            <person name="Gaulin E."/>
            <person name="Govers F."/>
            <person name="Grenville-Briggs L.J."/>
            <person name="Horner N.R."/>
            <person name="Levin J.Z."/>
            <person name="Mammella M."/>
            <person name="Meijer H.J."/>
            <person name="Morris P."/>
            <person name="Nusbaum C."/>
            <person name="Oome S."/>
            <person name="Phillips A.J."/>
            <person name="van Rooyen D."/>
            <person name="Rzeszutek E."/>
            <person name="Saraiva M."/>
            <person name="Secombes C.J."/>
            <person name="Seidl M.F."/>
            <person name="Snel B."/>
            <person name="Stassen J.H."/>
            <person name="Sykes S."/>
            <person name="Tripathy S."/>
            <person name="van den Berg H."/>
            <person name="Vega-Arreguin J.C."/>
            <person name="Wawra S."/>
            <person name="Young S.K."/>
            <person name="Zeng Q."/>
            <person name="Dieguez-Uribeondo J."/>
            <person name="Russ C."/>
            <person name="Tyler B.M."/>
            <person name="van West P."/>
        </authorList>
    </citation>
    <scope>NUCLEOTIDE SEQUENCE [LARGE SCALE GENOMIC DNA]</scope>
    <source>
        <strain evidence="12 13">CBS 223.65</strain>
    </source>
</reference>
<dbReference type="PROSITE" id="PS00107">
    <property type="entry name" value="PROTEIN_KINASE_ATP"/>
    <property type="match status" value="1"/>
</dbReference>
<evidence type="ECO:0000256" key="3">
    <source>
        <dbReference type="ARBA" id="ARBA00022553"/>
    </source>
</evidence>
<protein>
    <submittedName>
        <fullName evidence="12">AGC protein kinase</fullName>
    </submittedName>
</protein>
<feature type="binding site" evidence="8">
    <location>
        <position position="407"/>
    </location>
    <ligand>
        <name>ATP</name>
        <dbReference type="ChEBI" id="CHEBI:30616"/>
    </ligand>
</feature>
<dbReference type="PROSITE" id="PS51285">
    <property type="entry name" value="AGC_KINASE_CTER"/>
    <property type="match status" value="1"/>
</dbReference>
<evidence type="ECO:0000256" key="8">
    <source>
        <dbReference type="PROSITE-ProRule" id="PRU10141"/>
    </source>
</evidence>
<dbReference type="Proteomes" id="UP000030745">
    <property type="component" value="Unassembled WGS sequence"/>
</dbReference>
<gene>
    <name evidence="12" type="ORF">SPRG_05009</name>
</gene>
<name>A0A067CUT8_SAPPC</name>
<dbReference type="GeneID" id="24127420"/>
<evidence type="ECO:0000313" key="13">
    <source>
        <dbReference type="Proteomes" id="UP000030745"/>
    </source>
</evidence>
<evidence type="ECO:0000256" key="4">
    <source>
        <dbReference type="ARBA" id="ARBA00022679"/>
    </source>
</evidence>
<dbReference type="SMART" id="SM00233">
    <property type="entry name" value="PH"/>
    <property type="match status" value="1"/>
</dbReference>
<keyword evidence="6 12" id="KW-0418">Kinase</keyword>
<dbReference type="EMBL" id="KK583202">
    <property type="protein sequence ID" value="KDO30281.1"/>
    <property type="molecule type" value="Genomic_DNA"/>
</dbReference>
<accession>A0A067CUT8</accession>
<dbReference type="Gene3D" id="3.30.200.20">
    <property type="entry name" value="Phosphorylase Kinase, domain 1"/>
    <property type="match status" value="1"/>
</dbReference>
<dbReference type="PROSITE" id="PS50003">
    <property type="entry name" value="PH_DOMAIN"/>
    <property type="match status" value="1"/>
</dbReference>
<evidence type="ECO:0000259" key="9">
    <source>
        <dbReference type="PROSITE" id="PS50003"/>
    </source>
</evidence>
<comment type="similarity">
    <text evidence="1">Belongs to the protein kinase superfamily. AGC Ser/Thr protein kinase family. RAC subfamily.</text>
</comment>
<keyword evidence="13" id="KW-1185">Reference proteome</keyword>
<dbReference type="PROSITE" id="PS00108">
    <property type="entry name" value="PROTEIN_KINASE_ST"/>
    <property type="match status" value="1"/>
</dbReference>
<feature type="domain" description="Protein kinase" evidence="10">
    <location>
        <begin position="378"/>
        <end position="641"/>
    </location>
</feature>
<dbReference type="Gene3D" id="2.30.29.30">
    <property type="entry name" value="Pleckstrin-homology domain (PH domain)/Phosphotyrosine-binding domain (PTB)"/>
    <property type="match status" value="1"/>
</dbReference>
<dbReference type="InterPro" id="IPR011993">
    <property type="entry name" value="PH-like_dom_sf"/>
</dbReference>
<keyword evidence="4" id="KW-0808">Transferase</keyword>
<evidence type="ECO:0000256" key="1">
    <source>
        <dbReference type="ARBA" id="ARBA00006935"/>
    </source>
</evidence>
<keyword evidence="5 8" id="KW-0547">Nucleotide-binding</keyword>
<dbReference type="InterPro" id="IPR000719">
    <property type="entry name" value="Prot_kinase_dom"/>
</dbReference>
<evidence type="ECO:0000256" key="7">
    <source>
        <dbReference type="ARBA" id="ARBA00022840"/>
    </source>
</evidence>
<dbReference type="Pfam" id="PF00069">
    <property type="entry name" value="Pkinase"/>
    <property type="match status" value="1"/>
</dbReference>
<dbReference type="OMA" id="VTTNPMV"/>
<evidence type="ECO:0000256" key="5">
    <source>
        <dbReference type="ARBA" id="ARBA00022741"/>
    </source>
</evidence>
<dbReference type="CDD" id="cd05123">
    <property type="entry name" value="STKc_AGC"/>
    <property type="match status" value="1"/>
</dbReference>
<dbReference type="SUPFAM" id="SSF56112">
    <property type="entry name" value="Protein kinase-like (PK-like)"/>
    <property type="match status" value="1"/>
</dbReference>
<dbReference type="Pfam" id="PF00169">
    <property type="entry name" value="PH"/>
    <property type="match status" value="1"/>
</dbReference>
<dbReference type="SMART" id="SM00220">
    <property type="entry name" value="S_TKc"/>
    <property type="match status" value="1"/>
</dbReference>
<dbReference type="Gene3D" id="1.10.510.10">
    <property type="entry name" value="Transferase(Phosphotransferase) domain 1"/>
    <property type="match status" value="1"/>
</dbReference>
<evidence type="ECO:0000259" key="11">
    <source>
        <dbReference type="PROSITE" id="PS51285"/>
    </source>
</evidence>
<dbReference type="InterPro" id="IPR017441">
    <property type="entry name" value="Protein_kinase_ATP_BS"/>
</dbReference>
<dbReference type="InterPro" id="IPR045270">
    <property type="entry name" value="STKc_AGC"/>
</dbReference>
<dbReference type="GO" id="GO:0005524">
    <property type="term" value="F:ATP binding"/>
    <property type="evidence" value="ECO:0007669"/>
    <property type="project" value="UniProtKB-UniRule"/>
</dbReference>
<dbReference type="InterPro" id="IPR011009">
    <property type="entry name" value="Kinase-like_dom_sf"/>
</dbReference>
<dbReference type="PROSITE" id="PS50011">
    <property type="entry name" value="PROTEIN_KINASE_DOM"/>
    <property type="match status" value="1"/>
</dbReference>
<dbReference type="InterPro" id="IPR001849">
    <property type="entry name" value="PH_domain"/>
</dbReference>
<evidence type="ECO:0000259" key="10">
    <source>
        <dbReference type="PROSITE" id="PS50011"/>
    </source>
</evidence>
<feature type="domain" description="AGC-kinase C-terminal" evidence="11">
    <location>
        <begin position="642"/>
        <end position="721"/>
    </location>
</feature>
<dbReference type="RefSeq" id="XP_012198910.1">
    <property type="nucleotide sequence ID" value="XM_012343520.1"/>
</dbReference>
<evidence type="ECO:0000256" key="2">
    <source>
        <dbReference type="ARBA" id="ARBA00022527"/>
    </source>
</evidence>
<evidence type="ECO:0000313" key="12">
    <source>
        <dbReference type="EMBL" id="KDO30281.1"/>
    </source>
</evidence>
<keyword evidence="2" id="KW-0723">Serine/threonine-protein kinase</keyword>
<dbReference type="InterPro" id="IPR008271">
    <property type="entry name" value="Ser/Thr_kinase_AS"/>
</dbReference>
<dbReference type="KEGG" id="spar:SPRG_05009"/>